<dbReference type="Proteomes" id="UP000006514">
    <property type="component" value="Unassembled WGS sequence"/>
</dbReference>
<dbReference type="eggNOG" id="ENOG502SI1J">
    <property type="taxonomic scope" value="Eukaryota"/>
</dbReference>
<feature type="region of interest" description="Disordered" evidence="1">
    <location>
        <begin position="895"/>
        <end position="930"/>
    </location>
</feature>
<evidence type="ECO:0000256" key="1">
    <source>
        <dbReference type="SAM" id="MobiDB-lite"/>
    </source>
</evidence>
<proteinExistence type="predicted"/>
<feature type="compositionally biased region" description="Acidic residues" evidence="1">
    <location>
        <begin position="903"/>
        <end position="930"/>
    </location>
</feature>
<protein>
    <submittedName>
        <fullName evidence="2">Uncharacterized protein</fullName>
    </submittedName>
</protein>
<sequence>MARKRKGITPAQREARQKSCKVARETLASNLAGRAPPVSSLRAKKVSLRQHHRVQQRLHDSNTLNKRLRGLLDDMRRQRDNHGLAVRRARRSAIDDHASWISDELLPMQGKLADLQARLFVALSELDVVRRKHEALQKKYSRLLSDHSTRMQHAIELSVAQATTLDLMEPKNRNWYNPKARAMIRDLMSVGVRTDAVADIIHIVGKCAGLRVIGHPSRDLVRRCVIEGGYASSLQIAEEMSQSSGITLSSDGSTHRNLNYTSHHAHISFPDRAPVARFLGLARSPNHTTETQLTEWILKLKELVTRLKNSPRGSLIRFTMHTIARKAKWFVSDHANDQRLLGKELGLMFRDLRIEELAFDVLDATGAIEYADIIAEERSAVIESAGGLLAWDFLPQAEHNLYEEEIRIRIAARIGPAIYAGLSPSRRLIVEFFGDSRCGMHKNLNFVVAGNKAMKAEWARLGLTAPLPLPNKEKAGRTDARDGNIQAGGVKSCQLFGMLFKPRDKKRGYQDRFLVYMRQERHCPVTLPDVSNTRYGCHCDASAFILLHIESIVTFLELVRKTKVKHKVFTNIEKNFWNALDDDPTLTEHAVLAIFGIAFSQPYLAAVRKPGVNALELGPLHDQLRQHCIAVLDDPTLLTGPHMPDLHAHGAFLGGVYTDYNRAVLRCIQDFRDVGRMPHLDAMLQAFLRGVLECFNRFTDEWAKDGFLATAPAELFEGLFAPATNDLNESQIARLRNGMLKRASQTLLYHNSLVSYDFNHTSHFVAQMPESEQRHLRTAGLALSSAHLEQEDDRRLQEYEKERLEAADVELGRQEEARVKAQRVLNDIESGSLFRTMEELRQGEERMRITKKVLLDNLRWHKARGNKKAWPKGAKLGGKVGQLREWLEAILEATDSEEHPVLVDDDGDSSWEDDGSGNEEVDEEDAMDID</sequence>
<dbReference type="KEGG" id="adl:AURDEDRAFT_177832"/>
<evidence type="ECO:0000313" key="2">
    <source>
        <dbReference type="EMBL" id="EJD33084.1"/>
    </source>
</evidence>
<gene>
    <name evidence="2" type="ORF">AURDEDRAFT_177832</name>
</gene>
<accession>J0CS47</accession>
<name>J0CS47_AURST</name>
<keyword evidence="3" id="KW-1185">Reference proteome</keyword>
<dbReference type="OMA" id="EECERAW"/>
<dbReference type="OrthoDB" id="3052721at2759"/>
<organism evidence="2 3">
    <name type="scientific">Auricularia subglabra (strain TFB-10046 / SS5)</name>
    <name type="common">White-rot fungus</name>
    <name type="synonym">Auricularia delicata (strain TFB10046)</name>
    <dbReference type="NCBI Taxonomy" id="717982"/>
    <lineage>
        <taxon>Eukaryota</taxon>
        <taxon>Fungi</taxon>
        <taxon>Dikarya</taxon>
        <taxon>Basidiomycota</taxon>
        <taxon>Agaricomycotina</taxon>
        <taxon>Agaricomycetes</taxon>
        <taxon>Auriculariales</taxon>
        <taxon>Auriculariaceae</taxon>
        <taxon>Auricularia</taxon>
    </lineage>
</organism>
<dbReference type="AlphaFoldDB" id="J0CS47"/>
<dbReference type="EMBL" id="JH688448">
    <property type="protein sequence ID" value="EJD33084.1"/>
    <property type="molecule type" value="Genomic_DNA"/>
</dbReference>
<evidence type="ECO:0000313" key="3">
    <source>
        <dbReference type="Proteomes" id="UP000006514"/>
    </source>
</evidence>
<dbReference type="InParanoid" id="J0CS47"/>
<reference evidence="3" key="1">
    <citation type="journal article" date="2012" name="Science">
        <title>The Paleozoic origin of enzymatic lignin decomposition reconstructed from 31 fungal genomes.</title>
        <authorList>
            <person name="Floudas D."/>
            <person name="Binder M."/>
            <person name="Riley R."/>
            <person name="Barry K."/>
            <person name="Blanchette R.A."/>
            <person name="Henrissat B."/>
            <person name="Martinez A.T."/>
            <person name="Otillar R."/>
            <person name="Spatafora J.W."/>
            <person name="Yadav J.S."/>
            <person name="Aerts A."/>
            <person name="Benoit I."/>
            <person name="Boyd A."/>
            <person name="Carlson A."/>
            <person name="Copeland A."/>
            <person name="Coutinho P.M."/>
            <person name="de Vries R.P."/>
            <person name="Ferreira P."/>
            <person name="Findley K."/>
            <person name="Foster B."/>
            <person name="Gaskell J."/>
            <person name="Glotzer D."/>
            <person name="Gorecki P."/>
            <person name="Heitman J."/>
            <person name="Hesse C."/>
            <person name="Hori C."/>
            <person name="Igarashi K."/>
            <person name="Jurgens J.A."/>
            <person name="Kallen N."/>
            <person name="Kersten P."/>
            <person name="Kohler A."/>
            <person name="Kuees U."/>
            <person name="Kumar T.K.A."/>
            <person name="Kuo A."/>
            <person name="LaButti K."/>
            <person name="Larrondo L.F."/>
            <person name="Lindquist E."/>
            <person name="Ling A."/>
            <person name="Lombard V."/>
            <person name="Lucas S."/>
            <person name="Lundell T."/>
            <person name="Martin R."/>
            <person name="McLaughlin D.J."/>
            <person name="Morgenstern I."/>
            <person name="Morin E."/>
            <person name="Murat C."/>
            <person name="Nagy L.G."/>
            <person name="Nolan M."/>
            <person name="Ohm R.A."/>
            <person name="Patyshakuliyeva A."/>
            <person name="Rokas A."/>
            <person name="Ruiz-Duenas F.J."/>
            <person name="Sabat G."/>
            <person name="Salamov A."/>
            <person name="Samejima M."/>
            <person name="Schmutz J."/>
            <person name="Slot J.C."/>
            <person name="St John F."/>
            <person name="Stenlid J."/>
            <person name="Sun H."/>
            <person name="Sun S."/>
            <person name="Syed K."/>
            <person name="Tsang A."/>
            <person name="Wiebenga A."/>
            <person name="Young D."/>
            <person name="Pisabarro A."/>
            <person name="Eastwood D.C."/>
            <person name="Martin F."/>
            <person name="Cullen D."/>
            <person name="Grigoriev I.V."/>
            <person name="Hibbett D.S."/>
        </authorList>
    </citation>
    <scope>NUCLEOTIDE SEQUENCE [LARGE SCALE GENOMIC DNA]</scope>
    <source>
        <strain evidence="3">TFB10046</strain>
    </source>
</reference>